<accession>A0ABV9ALA8</accession>
<dbReference type="RefSeq" id="WP_381171550.1">
    <property type="nucleotide sequence ID" value="NZ_JBHSFK010000008.1"/>
</dbReference>
<sequence>MTTSHMIDELETLLDGSWEETADAAAHDLHEVRFEQSSTGSTYC</sequence>
<reference evidence="2" key="1">
    <citation type="journal article" date="2019" name="Int. J. Syst. Evol. Microbiol.">
        <title>The Global Catalogue of Microorganisms (GCM) 10K type strain sequencing project: providing services to taxonomists for standard genome sequencing and annotation.</title>
        <authorList>
            <consortium name="The Broad Institute Genomics Platform"/>
            <consortium name="The Broad Institute Genome Sequencing Center for Infectious Disease"/>
            <person name="Wu L."/>
            <person name="Ma J."/>
        </authorList>
    </citation>
    <scope>NUCLEOTIDE SEQUENCE [LARGE SCALE GENOMIC DNA]</scope>
    <source>
        <strain evidence="2">CGMCC 4.7177</strain>
    </source>
</reference>
<dbReference type="EMBL" id="JBHSFK010000008">
    <property type="protein sequence ID" value="MFC4500617.1"/>
    <property type="molecule type" value="Genomic_DNA"/>
</dbReference>
<dbReference type="Proteomes" id="UP001595839">
    <property type="component" value="Unassembled WGS sequence"/>
</dbReference>
<organism evidence="1 2">
    <name type="scientific">Streptomyces vulcanius</name>
    <dbReference type="NCBI Taxonomy" id="1441876"/>
    <lineage>
        <taxon>Bacteria</taxon>
        <taxon>Bacillati</taxon>
        <taxon>Actinomycetota</taxon>
        <taxon>Actinomycetes</taxon>
        <taxon>Kitasatosporales</taxon>
        <taxon>Streptomycetaceae</taxon>
        <taxon>Streptomyces</taxon>
    </lineage>
</organism>
<protein>
    <submittedName>
        <fullName evidence="1">Uncharacterized protein</fullName>
    </submittedName>
</protein>
<gene>
    <name evidence="1" type="ORF">ACFPIH_13955</name>
</gene>
<keyword evidence="2" id="KW-1185">Reference proteome</keyword>
<evidence type="ECO:0000313" key="2">
    <source>
        <dbReference type="Proteomes" id="UP001595839"/>
    </source>
</evidence>
<evidence type="ECO:0000313" key="1">
    <source>
        <dbReference type="EMBL" id="MFC4500617.1"/>
    </source>
</evidence>
<proteinExistence type="predicted"/>
<name>A0ABV9ALA8_9ACTN</name>
<comment type="caution">
    <text evidence="1">The sequence shown here is derived from an EMBL/GenBank/DDBJ whole genome shotgun (WGS) entry which is preliminary data.</text>
</comment>